<evidence type="ECO:0000256" key="1">
    <source>
        <dbReference type="SAM" id="MobiDB-lite"/>
    </source>
</evidence>
<name>A0A1Q9BYV2_SYMMI</name>
<evidence type="ECO:0000313" key="2">
    <source>
        <dbReference type="EMBL" id="OLP75845.1"/>
    </source>
</evidence>
<accession>A0A1Q9BYV2</accession>
<gene>
    <name evidence="2" type="ORF">AK812_SmicGene44297</name>
</gene>
<dbReference type="OrthoDB" id="410329at2759"/>
<sequence length="2164" mass="240228">VRTYTTRLQVLQKQSASSFVTFAIQWQAECDQTVRIGAGVWLRLEADADVSEFLSILGWSHAITGTVTLANKECLKATPPRVLSCAATRAPILVWTDGAWEANVATIGAVIYDTSTKEARVMGQQVDEEIVRSWTKPSACDLEKEQIISQEDLTASRWSLADVSGDAVENEPEPATESDVVFPDQADNAESSCEDVLVDQPRPMETIAAAFGRSFAVEADATQGLLDEDDLPTCARFRLPLQQAASGTSGPPDRHLALVDDVASLGHQLQLMAMRLDTQESLIDWLKDRDREAMEEKMRLLTMLRTQAAVLDEQKQQISALSELVSRLRDDFYGQAIARSLARSRSPPVDRAARTPITPPTYQVPHDFQSEGDGTLEVKKRRTECSDWKAGAIAFKVVRRKADVSWEDQRSKEHDRALARWRLVISRWDDCWPDLEIVKAMASIPDNERRKDSLLDWLHPRAPATLIKRVNSILLYHKEVGWGQDVVPYREHSVYCYMRDAKAGGAKPSQLSSLREALIFVRFVFDVPSLDTIVKSRRILGITRRGAKRGRTKAHPLRVCDLEVLHTILESADSAWDKLFSGACLACLYMRARWSDFQHTCAFSIDYSDEHEPVYLEFRAEVFKTMNAKFFDGEPMIWVAPAQGIYRHNWVKLWMQVRQELELESFQPPLPVPREGGGATAGAVLTGEITAWLQRVLPGREGLRTTAHSLKRTCLSWANKRGFDPRDKLILGGHAHDAPMVDRYGDDFAARPLRLLEELLSEIRSGAFRPDASRAGRLVTVQGSSEVHDSLPGSWAEVSDPVSIPVPDEECDEDVASPDSPNMSCLNAEEDFGCDQIFSAAMALVDSEAAFAQRCKEVDAEGLRGQLAAQGLTTFAKLAYACGTPQEKPTSAEFEAFTGRVLGAAPRLGDVSLLKRLMFEAATFVIAQLKQAVQAESSETPRRLPAAEKAAREVEQRTRLAGVNIERELVPSHALIDLCHNMVELNSVTWISPSKCTSRESEIQLSTRDQSKVFKLEDHTLKVSSDMHKGEADYSSPLKLQWCLQRRGLALDQCKLMSWSAHEKWVRTLLQSMTRDCPADFTRPNIAQIVQADREAFLIMAAELRDLRPSVDGSFPMSVALDALRTDPRITMFLMAMPFKRSVAVDADRPPTPPGAAAAAKTRRQNGLLLIHLGVLIRLTKAEALEGVRPFASLYFFPSVPDAADRFPCGTEAESLAVTCLLDGHINYEQLRLLIEMLPGENPARASGQPVPVGEPAKSFTTGAYVYSDVCGLRANARCFPATSMLLASIVSAIFPHDSVSAVALFRNIATPLHSDDNNELGCDNLLIPCSHFENGQVWIEGTGSVPCPLDPTLSGSLLETSGGPAQFNARLRHATCGWTGLRLMLVAFQEHDLNMLLDIIRQERAEIALVHLAPPCGTASAARSVQYPMGLPELQGQDLLRVTAANTLYAAVGQIVQVATSFGIRVTVENPANSLAWLCDGMYELLFYPGASEVLFDHCMHGGTRDKCTRWWCSDNFFDSLALRCSKDHPHASWKPRFNTSGIDFPTHHEAAYPSLLCERIASLLADAHSEVSAMRPRPATQVFLDKQPRYARPLVSNYAGYDTWAVPLSRDSWADLILPLYPKGCKVLRRKLVPWGRVRVCAKSVCPMWDEQAIASWNVTVKLAESDQHCDMDFDSSCEEAATHKVVALIFPNECRPTDDMVELLCFGIPREPDDFVRHAVMAGHPRNLLQDAVDGPAKTVAECVLVGKQEREQLVDKTVATWKSIKEGCAADNAKLLLQGPDHVRKVLANKNVLFWRDILNLLDFADVDLWRDLRQGFRLTGWMPASGVFPKRLRPPALTKDELLAQSAYRTPLTVSSIAKGAKDDVARAAWSETKAEIEKGWIFLDSSYDPLRIILSRRFGLQQRDKTRVIDDGKASGLNLLCGLIEHFTLHGVDVIAATLICLLKIARERKGRLLSFSTSVSALGLVFDLSEFSKGNVTIRHTERRAQELRDTLEYHLGRGTLSPKEAEVLRGRLHWYSSYLFGRGPAVAMKILSRRAQGREGSNFVNDELRGALSKLLDHVENAPPLRINVASERTFFLFTDGSYEPSSDVAAGIGGILYDDAGLPVSFFSGSVHPDDLDAMLETSSHPIYEIELYAVLAAFRCWGHLLKRMIALQMG</sequence>
<feature type="non-terminal residue" evidence="2">
    <location>
        <position position="1"/>
    </location>
</feature>
<dbReference type="Proteomes" id="UP000186817">
    <property type="component" value="Unassembled WGS sequence"/>
</dbReference>
<comment type="caution">
    <text evidence="2">The sequence shown here is derived from an EMBL/GenBank/DDBJ whole genome shotgun (WGS) entry which is preliminary data.</text>
</comment>
<feature type="region of interest" description="Disordered" evidence="1">
    <location>
        <begin position="344"/>
        <end position="371"/>
    </location>
</feature>
<evidence type="ECO:0000313" key="3">
    <source>
        <dbReference type="Proteomes" id="UP000186817"/>
    </source>
</evidence>
<proteinExistence type="predicted"/>
<keyword evidence="3" id="KW-1185">Reference proteome</keyword>
<dbReference type="EMBL" id="LSRX01002244">
    <property type="protein sequence ID" value="OLP75845.1"/>
    <property type="molecule type" value="Genomic_DNA"/>
</dbReference>
<reference evidence="2 3" key="1">
    <citation type="submission" date="2016-02" db="EMBL/GenBank/DDBJ databases">
        <title>Genome analysis of coral dinoflagellate symbionts highlights evolutionary adaptations to a symbiotic lifestyle.</title>
        <authorList>
            <person name="Aranda M."/>
            <person name="Li Y."/>
            <person name="Liew Y.J."/>
            <person name="Baumgarten S."/>
            <person name="Simakov O."/>
            <person name="Wilson M."/>
            <person name="Piel J."/>
            <person name="Ashoor H."/>
            <person name="Bougouffa S."/>
            <person name="Bajic V.B."/>
            <person name="Ryu T."/>
            <person name="Ravasi T."/>
            <person name="Bayer T."/>
            <person name="Micklem G."/>
            <person name="Kim H."/>
            <person name="Bhak J."/>
            <person name="Lajeunesse T.C."/>
            <person name="Voolstra C.R."/>
        </authorList>
    </citation>
    <scope>NUCLEOTIDE SEQUENCE [LARGE SCALE GENOMIC DNA]</scope>
    <source>
        <strain evidence="2 3">CCMP2467</strain>
    </source>
</reference>
<protein>
    <submittedName>
        <fullName evidence="2">Uncharacterized protein</fullName>
    </submittedName>
</protein>
<organism evidence="2 3">
    <name type="scientific">Symbiodinium microadriaticum</name>
    <name type="common">Dinoflagellate</name>
    <name type="synonym">Zooxanthella microadriatica</name>
    <dbReference type="NCBI Taxonomy" id="2951"/>
    <lineage>
        <taxon>Eukaryota</taxon>
        <taxon>Sar</taxon>
        <taxon>Alveolata</taxon>
        <taxon>Dinophyceae</taxon>
        <taxon>Suessiales</taxon>
        <taxon>Symbiodiniaceae</taxon>
        <taxon>Symbiodinium</taxon>
    </lineage>
</organism>